<sequence length="54" mass="6095">IIPLGLGVTETEWADGIYADAEVVKIGRKEVEVTLPFQIWWPRAVVWAQGLELM</sequence>
<gene>
    <name evidence="1" type="ORF">B0H16DRAFT_1216535</name>
</gene>
<reference evidence="1" key="1">
    <citation type="submission" date="2023-03" db="EMBL/GenBank/DDBJ databases">
        <title>Massive genome expansion in bonnet fungi (Mycena s.s.) driven by repeated elements and novel gene families across ecological guilds.</title>
        <authorList>
            <consortium name="Lawrence Berkeley National Laboratory"/>
            <person name="Harder C.B."/>
            <person name="Miyauchi S."/>
            <person name="Viragh M."/>
            <person name="Kuo A."/>
            <person name="Thoen E."/>
            <person name="Andreopoulos B."/>
            <person name="Lu D."/>
            <person name="Skrede I."/>
            <person name="Drula E."/>
            <person name="Henrissat B."/>
            <person name="Morin E."/>
            <person name="Kohler A."/>
            <person name="Barry K."/>
            <person name="LaButti K."/>
            <person name="Morin E."/>
            <person name="Salamov A."/>
            <person name="Lipzen A."/>
            <person name="Mereny Z."/>
            <person name="Hegedus B."/>
            <person name="Baldrian P."/>
            <person name="Stursova M."/>
            <person name="Weitz H."/>
            <person name="Taylor A."/>
            <person name="Grigoriev I.V."/>
            <person name="Nagy L.G."/>
            <person name="Martin F."/>
            <person name="Kauserud H."/>
        </authorList>
    </citation>
    <scope>NUCLEOTIDE SEQUENCE</scope>
    <source>
        <strain evidence="1">CBHHK182m</strain>
    </source>
</reference>
<dbReference type="Proteomes" id="UP001215598">
    <property type="component" value="Unassembled WGS sequence"/>
</dbReference>
<dbReference type="EMBL" id="JARKIB010000486">
    <property type="protein sequence ID" value="KAJ7704649.1"/>
    <property type="molecule type" value="Genomic_DNA"/>
</dbReference>
<protein>
    <submittedName>
        <fullName evidence="1">Uncharacterized protein</fullName>
    </submittedName>
</protein>
<name>A0AAD7GT75_9AGAR</name>
<evidence type="ECO:0000313" key="2">
    <source>
        <dbReference type="Proteomes" id="UP001215598"/>
    </source>
</evidence>
<accession>A0AAD7GT75</accession>
<organism evidence="1 2">
    <name type="scientific">Mycena metata</name>
    <dbReference type="NCBI Taxonomy" id="1033252"/>
    <lineage>
        <taxon>Eukaryota</taxon>
        <taxon>Fungi</taxon>
        <taxon>Dikarya</taxon>
        <taxon>Basidiomycota</taxon>
        <taxon>Agaricomycotina</taxon>
        <taxon>Agaricomycetes</taxon>
        <taxon>Agaricomycetidae</taxon>
        <taxon>Agaricales</taxon>
        <taxon>Marasmiineae</taxon>
        <taxon>Mycenaceae</taxon>
        <taxon>Mycena</taxon>
    </lineage>
</organism>
<proteinExistence type="predicted"/>
<dbReference type="AlphaFoldDB" id="A0AAD7GT75"/>
<evidence type="ECO:0000313" key="1">
    <source>
        <dbReference type="EMBL" id="KAJ7704649.1"/>
    </source>
</evidence>
<feature type="non-terminal residue" evidence="1">
    <location>
        <position position="54"/>
    </location>
</feature>
<keyword evidence="2" id="KW-1185">Reference proteome</keyword>
<feature type="non-terminal residue" evidence="1">
    <location>
        <position position="1"/>
    </location>
</feature>
<comment type="caution">
    <text evidence="1">The sequence shown here is derived from an EMBL/GenBank/DDBJ whole genome shotgun (WGS) entry which is preliminary data.</text>
</comment>